<keyword evidence="2" id="KW-0479">Metal-binding</keyword>
<dbReference type="Proteomes" id="UP000507962">
    <property type="component" value="Unassembled WGS sequence"/>
</dbReference>
<keyword evidence="7" id="KW-1185">Reference proteome</keyword>
<dbReference type="Gene3D" id="2.102.10.10">
    <property type="entry name" value="Rieske [2Fe-2S] iron-sulphur domain"/>
    <property type="match status" value="1"/>
</dbReference>
<gene>
    <name evidence="6" type="ORF">MSL71_42520</name>
</gene>
<dbReference type="GO" id="GO:0051537">
    <property type="term" value="F:2 iron, 2 sulfur cluster binding"/>
    <property type="evidence" value="ECO:0007669"/>
    <property type="project" value="UniProtKB-KW"/>
</dbReference>
<protein>
    <submittedName>
        <fullName evidence="6">Rieske [2fe-2s] iron-sulphur domain</fullName>
    </submittedName>
</protein>
<accession>A0A4U8YS60</accession>
<evidence type="ECO:0000256" key="1">
    <source>
        <dbReference type="ARBA" id="ARBA00022714"/>
    </source>
</evidence>
<dbReference type="Pfam" id="PF00355">
    <property type="entry name" value="Rieske"/>
    <property type="match status" value="1"/>
</dbReference>
<dbReference type="InterPro" id="IPR017941">
    <property type="entry name" value="Rieske_2Fe-2S"/>
</dbReference>
<dbReference type="PROSITE" id="PS51296">
    <property type="entry name" value="RIESKE"/>
    <property type="match status" value="1"/>
</dbReference>
<reference evidence="6 7" key="1">
    <citation type="submission" date="2019-03" db="EMBL/GenBank/DDBJ databases">
        <authorList>
            <person name="Nijsse B."/>
        </authorList>
    </citation>
    <scope>NUCLEOTIDE SEQUENCE [LARGE SCALE GENOMIC DNA]</scope>
    <source>
        <strain evidence="6">Desulfoluna butyratoxydans MSL71</strain>
    </source>
</reference>
<dbReference type="GO" id="GO:0046872">
    <property type="term" value="F:metal ion binding"/>
    <property type="evidence" value="ECO:0007669"/>
    <property type="project" value="UniProtKB-KW"/>
</dbReference>
<evidence type="ECO:0000313" key="6">
    <source>
        <dbReference type="EMBL" id="VFQ46584.1"/>
    </source>
</evidence>
<dbReference type="CDD" id="cd03467">
    <property type="entry name" value="Rieske"/>
    <property type="match status" value="1"/>
</dbReference>
<sequence>MKPLTQQRMDTVGLIKKILGICETGLPADPEAWTQSGSLLTLDLLKLPELQEHGGAIRLEGKGLDKRVFVIRGEGDAYHAMENKCTHMGRRLDPGSSPGTVTCCSVSGSTFDCSGSPVAGAAKRPVHHFAVETRDHFLVIDMAS</sequence>
<name>A0A4U8YS60_9BACT</name>
<evidence type="ECO:0000256" key="4">
    <source>
        <dbReference type="ARBA" id="ARBA00023014"/>
    </source>
</evidence>
<dbReference type="InterPro" id="IPR036922">
    <property type="entry name" value="Rieske_2Fe-2S_sf"/>
</dbReference>
<dbReference type="SUPFAM" id="SSF50022">
    <property type="entry name" value="ISP domain"/>
    <property type="match status" value="1"/>
</dbReference>
<keyword evidence="1" id="KW-0001">2Fe-2S</keyword>
<proteinExistence type="predicted"/>
<dbReference type="AlphaFoldDB" id="A0A4U8YS60"/>
<dbReference type="EMBL" id="CAADHO010000010">
    <property type="protein sequence ID" value="VFQ46584.1"/>
    <property type="molecule type" value="Genomic_DNA"/>
</dbReference>
<organism evidence="6 7">
    <name type="scientific">Desulfoluna butyratoxydans</name>
    <dbReference type="NCBI Taxonomy" id="231438"/>
    <lineage>
        <taxon>Bacteria</taxon>
        <taxon>Pseudomonadati</taxon>
        <taxon>Thermodesulfobacteriota</taxon>
        <taxon>Desulfobacteria</taxon>
        <taxon>Desulfobacterales</taxon>
        <taxon>Desulfolunaceae</taxon>
        <taxon>Desulfoluna</taxon>
    </lineage>
</organism>
<keyword evidence="3" id="KW-0408">Iron</keyword>
<keyword evidence="4" id="KW-0411">Iron-sulfur</keyword>
<feature type="domain" description="Rieske" evidence="5">
    <location>
        <begin position="42"/>
        <end position="140"/>
    </location>
</feature>
<evidence type="ECO:0000256" key="2">
    <source>
        <dbReference type="ARBA" id="ARBA00022723"/>
    </source>
</evidence>
<evidence type="ECO:0000313" key="7">
    <source>
        <dbReference type="Proteomes" id="UP000507962"/>
    </source>
</evidence>
<evidence type="ECO:0000259" key="5">
    <source>
        <dbReference type="PROSITE" id="PS51296"/>
    </source>
</evidence>
<evidence type="ECO:0000256" key="3">
    <source>
        <dbReference type="ARBA" id="ARBA00023004"/>
    </source>
</evidence>